<dbReference type="Pfam" id="PF13246">
    <property type="entry name" value="Cation_ATPase"/>
    <property type="match status" value="1"/>
</dbReference>
<dbReference type="SFLD" id="SFLDS00003">
    <property type="entry name" value="Haloacid_Dehalogenase"/>
    <property type="match status" value="1"/>
</dbReference>
<keyword evidence="4 12" id="KW-0812">Transmembrane</keyword>
<dbReference type="Gene3D" id="1.20.1110.10">
    <property type="entry name" value="Calcium-transporting ATPase, transmembrane domain"/>
    <property type="match status" value="1"/>
</dbReference>
<dbReference type="FunFam" id="3.40.50.1000:FF:000028">
    <property type="entry name" value="Calcium-transporting P-type ATPase, putative"/>
    <property type="match status" value="1"/>
</dbReference>
<dbReference type="SUPFAM" id="SSF56784">
    <property type="entry name" value="HAD-like"/>
    <property type="match status" value="1"/>
</dbReference>
<reference evidence="14" key="1">
    <citation type="submission" date="2021-12" db="EMBL/GenBank/DDBJ databases">
        <authorList>
            <person name="Veyrier F.J."/>
        </authorList>
    </citation>
    <scope>NUCLEOTIDE SEQUENCE</scope>
    <source>
        <strain evidence="14">1258/02</strain>
    </source>
</reference>
<evidence type="ECO:0000313" key="14">
    <source>
        <dbReference type="EMBL" id="UOO80353.1"/>
    </source>
</evidence>
<dbReference type="Gene3D" id="2.70.150.10">
    <property type="entry name" value="Calcium-transporting ATPase, cytoplasmic transduction domain A"/>
    <property type="match status" value="1"/>
</dbReference>
<dbReference type="InterPro" id="IPR023298">
    <property type="entry name" value="ATPase_P-typ_TM_dom_sf"/>
</dbReference>
<keyword evidence="9 12" id="KW-1133">Transmembrane helix</keyword>
<dbReference type="InterPro" id="IPR004014">
    <property type="entry name" value="ATPase_P-typ_cation-transptr_N"/>
</dbReference>
<evidence type="ECO:0000256" key="10">
    <source>
        <dbReference type="ARBA" id="ARBA00023136"/>
    </source>
</evidence>
<dbReference type="GO" id="GO:0012505">
    <property type="term" value="C:endomembrane system"/>
    <property type="evidence" value="ECO:0007669"/>
    <property type="project" value="UniProtKB-SubCell"/>
</dbReference>
<dbReference type="InterPro" id="IPR006068">
    <property type="entry name" value="ATPase_P-typ_cation-transptr_C"/>
</dbReference>
<dbReference type="FunFam" id="3.40.50.1000:FF:000001">
    <property type="entry name" value="Phospholipid-transporting ATPase IC"/>
    <property type="match status" value="1"/>
</dbReference>
<dbReference type="GO" id="GO:0016020">
    <property type="term" value="C:membrane"/>
    <property type="evidence" value="ECO:0007669"/>
    <property type="project" value="InterPro"/>
</dbReference>
<comment type="subcellular location">
    <subcellularLocation>
        <location evidence="1">Endomembrane system</location>
        <topology evidence="1">Multi-pass membrane protein</topology>
    </subcellularLocation>
</comment>
<dbReference type="Proteomes" id="UP000829756">
    <property type="component" value="Chromosome"/>
</dbReference>
<dbReference type="PRINTS" id="PR00119">
    <property type="entry name" value="CATATPASE"/>
</dbReference>
<dbReference type="InterPro" id="IPR023214">
    <property type="entry name" value="HAD_sf"/>
</dbReference>
<feature type="transmembrane region" description="Helical" evidence="12">
    <location>
        <begin position="102"/>
        <end position="122"/>
    </location>
</feature>
<reference evidence="14" key="2">
    <citation type="journal article" date="2022" name="Res Sq">
        <title>Evolution of multicellular longitudinally dividing oral cavity symbionts (Neisseriaceae).</title>
        <authorList>
            <person name="Nyongesa S."/>
            <person name="Weber P."/>
            <person name="Bernet E."/>
            <person name="Pullido F."/>
            <person name="Nieckarz M."/>
            <person name="Delaby M."/>
            <person name="Nieves C."/>
            <person name="Viehboeck T."/>
            <person name="Krause N."/>
            <person name="Rivera-Millot A."/>
            <person name="Nakamura A."/>
            <person name="Vischer N."/>
            <person name="VanNieuwenhze M."/>
            <person name="Brun Y."/>
            <person name="Cava F."/>
            <person name="Bulgheresi S."/>
            <person name="Veyrier F."/>
        </authorList>
    </citation>
    <scope>NUCLEOTIDE SEQUENCE</scope>
    <source>
        <strain evidence="14">1258/02</strain>
    </source>
</reference>
<keyword evidence="10 12" id="KW-0472">Membrane</keyword>
<evidence type="ECO:0000256" key="8">
    <source>
        <dbReference type="ARBA" id="ARBA00022967"/>
    </source>
</evidence>
<dbReference type="GO" id="GO:0005524">
    <property type="term" value="F:ATP binding"/>
    <property type="evidence" value="ECO:0007669"/>
    <property type="project" value="UniProtKB-KW"/>
</dbReference>
<dbReference type="Gene3D" id="3.40.50.1000">
    <property type="entry name" value="HAD superfamily/HAD-like"/>
    <property type="match status" value="1"/>
</dbReference>
<dbReference type="CDD" id="cd02080">
    <property type="entry name" value="P-type_ATPase_cation"/>
    <property type="match status" value="1"/>
</dbReference>
<dbReference type="NCBIfam" id="TIGR01494">
    <property type="entry name" value="ATPase_P-type"/>
    <property type="match status" value="2"/>
</dbReference>
<feature type="transmembrane region" description="Helical" evidence="12">
    <location>
        <begin position="747"/>
        <end position="766"/>
    </location>
</feature>
<dbReference type="Pfam" id="PF08282">
    <property type="entry name" value="Hydrolase_3"/>
    <property type="match status" value="1"/>
</dbReference>
<feature type="domain" description="Cation-transporting P-type ATPase N-terminal" evidence="13">
    <location>
        <begin position="29"/>
        <end position="102"/>
    </location>
</feature>
<evidence type="ECO:0000256" key="6">
    <source>
        <dbReference type="ARBA" id="ARBA00022840"/>
    </source>
</evidence>
<evidence type="ECO:0000256" key="12">
    <source>
        <dbReference type="SAM" id="Phobius"/>
    </source>
</evidence>
<dbReference type="GO" id="GO:0015662">
    <property type="term" value="F:P-type ion transporter activity"/>
    <property type="evidence" value="ECO:0007669"/>
    <property type="project" value="UniProtKB-ARBA"/>
</dbReference>
<dbReference type="InterPro" id="IPR036412">
    <property type="entry name" value="HAD-like_sf"/>
</dbReference>
<feature type="transmembrane region" description="Helical" evidence="12">
    <location>
        <begin position="888"/>
        <end position="907"/>
    </location>
</feature>
<dbReference type="SUPFAM" id="SSF81653">
    <property type="entry name" value="Calcium ATPase, transduction domain A"/>
    <property type="match status" value="1"/>
</dbReference>
<keyword evidence="6" id="KW-0067">ATP-binding</keyword>
<dbReference type="EMBL" id="CP091507">
    <property type="protein sequence ID" value="UOO80353.1"/>
    <property type="molecule type" value="Genomic_DNA"/>
</dbReference>
<dbReference type="FunFam" id="2.70.150.10:FF:000160">
    <property type="entry name" value="Sarcoplasmic/endoplasmic reticulum calcium ATPase 1"/>
    <property type="match status" value="1"/>
</dbReference>
<feature type="transmembrane region" description="Helical" evidence="12">
    <location>
        <begin position="75"/>
        <end position="96"/>
    </location>
</feature>
<dbReference type="Pfam" id="PF00122">
    <property type="entry name" value="E1-E2_ATPase"/>
    <property type="match status" value="1"/>
</dbReference>
<dbReference type="PRINTS" id="PR00120">
    <property type="entry name" value="HATPASE"/>
</dbReference>
<feature type="transmembrane region" description="Helical" evidence="12">
    <location>
        <begin position="723"/>
        <end position="741"/>
    </location>
</feature>
<evidence type="ECO:0000256" key="5">
    <source>
        <dbReference type="ARBA" id="ARBA00022741"/>
    </source>
</evidence>
<dbReference type="InterPro" id="IPR008250">
    <property type="entry name" value="ATPase_P-typ_transduc_dom_A_sf"/>
</dbReference>
<dbReference type="PANTHER" id="PTHR42861">
    <property type="entry name" value="CALCIUM-TRANSPORTING ATPASE"/>
    <property type="match status" value="1"/>
</dbReference>
<evidence type="ECO:0000256" key="7">
    <source>
        <dbReference type="ARBA" id="ARBA00022842"/>
    </source>
</evidence>
<protein>
    <submittedName>
        <fullName evidence="14">Cation-transporting P-type ATPase</fullName>
    </submittedName>
</protein>
<dbReference type="AlphaFoldDB" id="A0AAE9GYY6"/>
<dbReference type="Pfam" id="PF00689">
    <property type="entry name" value="Cation_ATPase_C"/>
    <property type="match status" value="1"/>
</dbReference>
<evidence type="ECO:0000256" key="9">
    <source>
        <dbReference type="ARBA" id="ARBA00022989"/>
    </source>
</evidence>
<evidence type="ECO:0000256" key="1">
    <source>
        <dbReference type="ARBA" id="ARBA00004127"/>
    </source>
</evidence>
<dbReference type="SMART" id="SM00831">
    <property type="entry name" value="Cation_ATPase_N"/>
    <property type="match status" value="1"/>
</dbReference>
<keyword evidence="8" id="KW-1278">Translocase</keyword>
<dbReference type="InterPro" id="IPR059000">
    <property type="entry name" value="ATPase_P-type_domA"/>
</dbReference>
<dbReference type="Gene3D" id="3.40.1110.10">
    <property type="entry name" value="Calcium-transporting ATPase, cytoplasmic domain N"/>
    <property type="match status" value="1"/>
</dbReference>
<feature type="transmembrane region" description="Helical" evidence="12">
    <location>
        <begin position="293"/>
        <end position="322"/>
    </location>
</feature>
<dbReference type="SFLD" id="SFLDG00002">
    <property type="entry name" value="C1.7:_P-type_atpase_like"/>
    <property type="match status" value="1"/>
</dbReference>
<keyword evidence="5" id="KW-0547">Nucleotide-binding</keyword>
<evidence type="ECO:0000256" key="2">
    <source>
        <dbReference type="ARBA" id="ARBA00005675"/>
    </source>
</evidence>
<keyword evidence="7" id="KW-0460">Magnesium</keyword>
<feature type="region of interest" description="Disordered" evidence="11">
    <location>
        <begin position="1"/>
        <end position="26"/>
    </location>
</feature>
<sequence length="919" mass="97509">MSVRRHAAALHGETPMTSHPTPHTPDHLAAHAEEAAAVLDALHTRAEGLSAEEAAQRLAQHGANRLPQAPRKHPLLRFLAHFHNVLIYVLLAAAAVTAALGHWIDTGVILAVVVANALIGFIQEGKAEEAMAAIKSMLAPHSAVLRDGRRQRLDAVDLVPGDIVLLEAGDRVPADLRLINARGLKCEEAVLTGESVPADKNTEPVSADAPLGDRTSMLFSGTLVAGGTGLGVVTATGSRTEIGRISGMLADVETLTTPLLRQMDIFARWLTVFILIVAAAVLTYGYFVEHLDFAGVFMSVVGLSVAAIPEGLPAVLTITLAIGVRTMAQRNAIVRRLPAIETLGAVSVICSDKTGTLTRNEMMAADVVIADQVYQIAGEGYAPAGGILRNGQTLAAGADPLLTAFARAAYCCNDARLHEQEGQWRTEGDPMEGALLALAGKISGQGGQAFSGYTRLDAVPFDAAHRYMAVLSRDSDGLPHIYVKGAPEALLAMCAQQRTPEGNAPLDTDYWLQQVEKLAEKGRRVLAVAEQAATIGQTTLSNADIAQSLQFIGLVGLIDPPRSEAVAAVQQCHEAGIQVKMITGDHAATACAIAREIGLSHTDNVLTGNDLDFIDDAGLAGRILETDVFARTSPAHKLRLVKALQSHGLTVAMTGDGVNDAPALKRADAGIAMGQTGSEAAKEAADLVLADDNFASIVAAVREGRTVYDNIQKVISWTLPTNAGEALTIIVALLIGTALPITPVQILWINLITTVTLGIALAFEPAEAGNMQRAPRRRDAPLLSRMLVWNIVLVALLMFAAVFGVFAYAKGSGHSLALAQTMSMNMLAVLEIFYLFYVRNIYSTSLNWQAVRGTPVVWLCVGIVTLAQLAITYLPFLQPLFGTESIPLSDGLLIIAVGVVFFALIEVEKQMRLAWVKAV</sequence>
<dbReference type="SUPFAM" id="SSF81665">
    <property type="entry name" value="Calcium ATPase, transmembrane domain M"/>
    <property type="match status" value="1"/>
</dbReference>
<dbReference type="RefSeq" id="WP_132954079.1">
    <property type="nucleotide sequence ID" value="NZ_CP091507.1"/>
</dbReference>
<organism evidence="14 15">
    <name type="scientific">Uruburuella suis</name>
    <dbReference type="NCBI Taxonomy" id="252130"/>
    <lineage>
        <taxon>Bacteria</taxon>
        <taxon>Pseudomonadati</taxon>
        <taxon>Pseudomonadota</taxon>
        <taxon>Betaproteobacteria</taxon>
        <taxon>Neisseriales</taxon>
        <taxon>Neisseriaceae</taxon>
        <taxon>Uruburuella</taxon>
    </lineage>
</organism>
<evidence type="ECO:0000256" key="4">
    <source>
        <dbReference type="ARBA" id="ARBA00022692"/>
    </source>
</evidence>
<dbReference type="SFLD" id="SFLDF00027">
    <property type="entry name" value="p-type_atpase"/>
    <property type="match status" value="1"/>
</dbReference>
<feature type="transmembrane region" description="Helical" evidence="12">
    <location>
        <begin position="815"/>
        <end position="836"/>
    </location>
</feature>
<proteinExistence type="inferred from homology"/>
<feature type="transmembrane region" description="Helical" evidence="12">
    <location>
        <begin position="265"/>
        <end position="287"/>
    </location>
</feature>
<evidence type="ECO:0000259" key="13">
    <source>
        <dbReference type="SMART" id="SM00831"/>
    </source>
</evidence>
<dbReference type="SUPFAM" id="SSF81660">
    <property type="entry name" value="Metal cation-transporting ATPase, ATP-binding domain N"/>
    <property type="match status" value="1"/>
</dbReference>
<feature type="transmembrane region" description="Helical" evidence="12">
    <location>
        <begin position="856"/>
        <end position="876"/>
    </location>
</feature>
<dbReference type="InterPro" id="IPR044492">
    <property type="entry name" value="P_typ_ATPase_HD_dom"/>
</dbReference>
<dbReference type="InterPro" id="IPR023299">
    <property type="entry name" value="ATPase_P-typ_cyto_dom_N"/>
</dbReference>
<evidence type="ECO:0000256" key="3">
    <source>
        <dbReference type="ARBA" id="ARBA00022553"/>
    </source>
</evidence>
<gene>
    <name evidence="14" type="ORF">LVJ78_04955</name>
</gene>
<dbReference type="PROSITE" id="PS00154">
    <property type="entry name" value="ATPASE_E1_E2"/>
    <property type="match status" value="1"/>
</dbReference>
<dbReference type="Pfam" id="PF00690">
    <property type="entry name" value="Cation_ATPase_N"/>
    <property type="match status" value="1"/>
</dbReference>
<accession>A0AAE9GYY6</accession>
<feature type="transmembrane region" description="Helical" evidence="12">
    <location>
        <begin position="787"/>
        <end position="809"/>
    </location>
</feature>
<keyword evidence="3" id="KW-0597">Phosphoprotein</keyword>
<evidence type="ECO:0000256" key="11">
    <source>
        <dbReference type="SAM" id="MobiDB-lite"/>
    </source>
</evidence>
<comment type="similarity">
    <text evidence="2">Belongs to the cation transport ATPase (P-type) (TC 3.A.3) family. Type IIA subfamily.</text>
</comment>
<dbReference type="InterPro" id="IPR018303">
    <property type="entry name" value="ATPase_P-typ_P_site"/>
</dbReference>
<name>A0AAE9GYY6_9NEIS</name>
<dbReference type="GO" id="GO:0016887">
    <property type="term" value="F:ATP hydrolysis activity"/>
    <property type="evidence" value="ECO:0007669"/>
    <property type="project" value="InterPro"/>
</dbReference>
<evidence type="ECO:0000313" key="15">
    <source>
        <dbReference type="Proteomes" id="UP000829756"/>
    </source>
</evidence>
<dbReference type="InterPro" id="IPR001757">
    <property type="entry name" value="P_typ_ATPase"/>
</dbReference>
<dbReference type="KEGG" id="usu:LVJ78_04955"/>